<dbReference type="PROSITE" id="PS51898">
    <property type="entry name" value="TYR_RECOMBINASE"/>
    <property type="match status" value="1"/>
</dbReference>
<feature type="domain" description="Core-binding (CB)" evidence="14">
    <location>
        <begin position="7"/>
        <end position="93"/>
    </location>
</feature>
<dbReference type="PANTHER" id="PTHR30349:SF81">
    <property type="entry name" value="TYROSINE RECOMBINASE XERC"/>
    <property type="match status" value="1"/>
</dbReference>
<dbReference type="SUPFAM" id="SSF47823">
    <property type="entry name" value="lambda integrase-like, N-terminal domain"/>
    <property type="match status" value="1"/>
</dbReference>
<evidence type="ECO:0000313" key="15">
    <source>
        <dbReference type="EMBL" id="ALA60093.1"/>
    </source>
</evidence>
<dbReference type="NCBIfam" id="NF001399">
    <property type="entry name" value="PRK00283.1"/>
    <property type="match status" value="1"/>
</dbReference>
<feature type="region of interest" description="Disordered" evidence="12">
    <location>
        <begin position="303"/>
        <end position="323"/>
    </location>
</feature>
<accession>A0A0K2GGK1</accession>
<evidence type="ECO:0000256" key="10">
    <source>
        <dbReference type="ARBA" id="ARBA00023306"/>
    </source>
</evidence>
<evidence type="ECO:0000256" key="4">
    <source>
        <dbReference type="ARBA" id="ARBA00022490"/>
    </source>
</evidence>
<reference evidence="15 16" key="1">
    <citation type="journal article" date="2015" name="Proc. Natl. Acad. Sci. U.S.A.">
        <title>Expanded metabolic versatility of ubiquitous nitrite-oxidizing bacteria from the genus Nitrospira.</title>
        <authorList>
            <person name="Koch H."/>
            <person name="Lucker S."/>
            <person name="Albertsen M."/>
            <person name="Kitzinger K."/>
            <person name="Herbold C."/>
            <person name="Spieck E."/>
            <person name="Nielsen P.H."/>
            <person name="Wagner M."/>
            <person name="Daims H."/>
        </authorList>
    </citation>
    <scope>NUCLEOTIDE SEQUENCE [LARGE SCALE GENOMIC DNA]</scope>
    <source>
        <strain evidence="15 16">NSP M-1</strain>
    </source>
</reference>
<comment type="function">
    <text evidence="11">Site-specific tyrosine recombinase, which acts by catalyzing the cutting and rejoining of the recombining DNA molecules. The XerC-XerD complex is essential to convert dimers of the bacterial chromosome into monomers to permit their segregation at cell division. It also contributes to the segregational stability of plasmids.</text>
</comment>
<dbReference type="STRING" id="42253.NITMOv2_3701"/>
<feature type="active site" evidence="11">
    <location>
        <position position="275"/>
    </location>
</feature>
<dbReference type="PROSITE" id="PS51900">
    <property type="entry name" value="CB"/>
    <property type="match status" value="1"/>
</dbReference>
<dbReference type="InterPro" id="IPR044068">
    <property type="entry name" value="CB"/>
</dbReference>
<protein>
    <recommendedName>
        <fullName evidence="3 11">Tyrosine recombinase XerD</fullName>
    </recommendedName>
</protein>
<dbReference type="Pfam" id="PF02899">
    <property type="entry name" value="Phage_int_SAM_1"/>
    <property type="match status" value="1"/>
</dbReference>
<feature type="active site" description="O-(3'-phospho-DNA)-tyrosine intermediate" evidence="11">
    <location>
        <position position="284"/>
    </location>
</feature>
<dbReference type="NCBIfam" id="TIGR02225">
    <property type="entry name" value="recomb_XerD"/>
    <property type="match status" value="1"/>
</dbReference>
<feature type="domain" description="Tyr recombinase" evidence="13">
    <location>
        <begin position="114"/>
        <end position="297"/>
    </location>
</feature>
<evidence type="ECO:0000256" key="7">
    <source>
        <dbReference type="ARBA" id="ARBA00022908"/>
    </source>
</evidence>
<dbReference type="InterPro" id="IPR013762">
    <property type="entry name" value="Integrase-like_cat_sf"/>
</dbReference>
<dbReference type="EMBL" id="CP011801">
    <property type="protein sequence ID" value="ALA60093.1"/>
    <property type="molecule type" value="Genomic_DNA"/>
</dbReference>
<keyword evidence="8 11" id="KW-0238">DNA-binding</keyword>
<dbReference type="InterPro" id="IPR002104">
    <property type="entry name" value="Integrase_catalytic"/>
</dbReference>
<dbReference type="RefSeq" id="WP_083448147.1">
    <property type="nucleotide sequence ID" value="NZ_CP011801.1"/>
</dbReference>
<dbReference type="CDD" id="cd00798">
    <property type="entry name" value="INT_XerDC_C"/>
    <property type="match status" value="1"/>
</dbReference>
<dbReference type="NCBIfam" id="NF040815">
    <property type="entry name" value="recomb_XerA_Arch"/>
    <property type="match status" value="1"/>
</dbReference>
<keyword evidence="7 11" id="KW-0229">DNA integration</keyword>
<dbReference type="GO" id="GO:0006313">
    <property type="term" value="P:DNA transposition"/>
    <property type="evidence" value="ECO:0007669"/>
    <property type="project" value="UniProtKB-UniRule"/>
</dbReference>
<feature type="active site" evidence="11">
    <location>
        <position position="252"/>
    </location>
</feature>
<keyword evidence="6 11" id="KW-0159">Chromosome partition</keyword>
<evidence type="ECO:0000256" key="3">
    <source>
        <dbReference type="ARBA" id="ARBA00015810"/>
    </source>
</evidence>
<comment type="similarity">
    <text evidence="2 11">Belongs to the 'phage' integrase family. XerD subfamily.</text>
</comment>
<sequence length="323" mass="36638">MTQPEPSFLDPLVERYLSELRVEGGLATNTLESYRRDLEKFQRYLSLQRRPMNGPVPPPVVVGFLSELHRQRLAPASVARMVSALRGWFRFLSRETLADADPLRDLSTARRGLRLPKTLTKNEVAALLDEPAGQTAEGHRDRAMLELLYASGLRVSELAGLQFTQVDLDAGCVRVVGKGAKTRIVPMGDQARERVRDYIERMRPALLKGRSARALFVSRRGGGLTRQAVWKILRQRAKRAGITKPISPHMLRHSFATHLLEGGADLRAVQAMLGHADIATTQIYMHVERSRLKEVHRRYFPRQTRGRSVQRPQGMGRLRKMRK</sequence>
<dbReference type="GO" id="GO:0007059">
    <property type="term" value="P:chromosome segregation"/>
    <property type="evidence" value="ECO:0007669"/>
    <property type="project" value="UniProtKB-UniRule"/>
</dbReference>
<evidence type="ECO:0000256" key="1">
    <source>
        <dbReference type="ARBA" id="ARBA00004496"/>
    </source>
</evidence>
<proteinExistence type="inferred from homology"/>
<comment type="subcellular location">
    <subcellularLocation>
        <location evidence="1 11">Cytoplasm</location>
    </subcellularLocation>
</comment>
<keyword evidence="4 11" id="KW-0963">Cytoplasm</keyword>
<evidence type="ECO:0000256" key="12">
    <source>
        <dbReference type="SAM" id="MobiDB-lite"/>
    </source>
</evidence>
<dbReference type="GO" id="GO:0003677">
    <property type="term" value="F:DNA binding"/>
    <property type="evidence" value="ECO:0007669"/>
    <property type="project" value="UniProtKB-UniRule"/>
</dbReference>
<name>A0A0K2GGK1_NITMO</name>
<dbReference type="GO" id="GO:0051301">
    <property type="term" value="P:cell division"/>
    <property type="evidence" value="ECO:0007669"/>
    <property type="project" value="UniProtKB-KW"/>
</dbReference>
<dbReference type="InterPro" id="IPR010998">
    <property type="entry name" value="Integrase_recombinase_N"/>
</dbReference>
<comment type="subunit">
    <text evidence="11">Forms a cyclic heterotetrameric complex composed of two molecules of XerC and two molecules of XerD.</text>
</comment>
<dbReference type="GO" id="GO:0005737">
    <property type="term" value="C:cytoplasm"/>
    <property type="evidence" value="ECO:0007669"/>
    <property type="project" value="UniProtKB-SubCell"/>
</dbReference>
<evidence type="ECO:0000256" key="9">
    <source>
        <dbReference type="ARBA" id="ARBA00023172"/>
    </source>
</evidence>
<dbReference type="GO" id="GO:0009037">
    <property type="term" value="F:tyrosine-based site-specific recombinase activity"/>
    <property type="evidence" value="ECO:0007669"/>
    <property type="project" value="UniProtKB-UniRule"/>
</dbReference>
<keyword evidence="9 11" id="KW-0233">DNA recombination</keyword>
<dbReference type="HAMAP" id="MF_01807">
    <property type="entry name" value="Recomb_XerD"/>
    <property type="match status" value="1"/>
</dbReference>
<keyword evidence="10 11" id="KW-0131">Cell cycle</keyword>
<evidence type="ECO:0000256" key="8">
    <source>
        <dbReference type="ARBA" id="ARBA00023125"/>
    </source>
</evidence>
<evidence type="ECO:0000256" key="6">
    <source>
        <dbReference type="ARBA" id="ARBA00022829"/>
    </source>
</evidence>
<evidence type="ECO:0000313" key="16">
    <source>
        <dbReference type="Proteomes" id="UP000069205"/>
    </source>
</evidence>
<feature type="active site" evidence="11">
    <location>
        <position position="249"/>
    </location>
</feature>
<dbReference type="SUPFAM" id="SSF56349">
    <property type="entry name" value="DNA breaking-rejoining enzymes"/>
    <property type="match status" value="1"/>
</dbReference>
<dbReference type="Gene3D" id="1.10.150.130">
    <property type="match status" value="1"/>
</dbReference>
<feature type="active site" evidence="11">
    <location>
        <position position="154"/>
    </location>
</feature>
<dbReference type="InterPro" id="IPR050090">
    <property type="entry name" value="Tyrosine_recombinase_XerCD"/>
</dbReference>
<evidence type="ECO:0000256" key="5">
    <source>
        <dbReference type="ARBA" id="ARBA00022618"/>
    </source>
</evidence>
<dbReference type="PANTHER" id="PTHR30349">
    <property type="entry name" value="PHAGE INTEGRASE-RELATED"/>
    <property type="match status" value="1"/>
</dbReference>
<evidence type="ECO:0000259" key="14">
    <source>
        <dbReference type="PROSITE" id="PS51900"/>
    </source>
</evidence>
<gene>
    <name evidence="11 15" type="primary">xerD</name>
    <name evidence="15" type="ORF">NITMOv2_3701</name>
</gene>
<dbReference type="Proteomes" id="UP000069205">
    <property type="component" value="Chromosome"/>
</dbReference>
<dbReference type="InterPro" id="IPR011932">
    <property type="entry name" value="Recomb_XerD"/>
</dbReference>
<dbReference type="KEGG" id="nmv:NITMOv2_3701"/>
<evidence type="ECO:0000259" key="13">
    <source>
        <dbReference type="PROSITE" id="PS51898"/>
    </source>
</evidence>
<dbReference type="InterPro" id="IPR023009">
    <property type="entry name" value="Tyrosine_recombinase_XerC/XerD"/>
</dbReference>
<dbReference type="HAMAP" id="MF_01808">
    <property type="entry name" value="Recomb_XerC_XerD"/>
    <property type="match status" value="1"/>
</dbReference>
<dbReference type="PATRIC" id="fig|42253.5.peg.3652"/>
<evidence type="ECO:0000256" key="2">
    <source>
        <dbReference type="ARBA" id="ARBA00010450"/>
    </source>
</evidence>
<keyword evidence="16" id="KW-1185">Reference proteome</keyword>
<dbReference type="InterPro" id="IPR011010">
    <property type="entry name" value="DNA_brk_join_enz"/>
</dbReference>
<evidence type="ECO:0000256" key="11">
    <source>
        <dbReference type="HAMAP-Rule" id="MF_01807"/>
    </source>
</evidence>
<feature type="active site" evidence="11">
    <location>
        <position position="178"/>
    </location>
</feature>
<dbReference type="InterPro" id="IPR004107">
    <property type="entry name" value="Integrase_SAM-like_N"/>
</dbReference>
<dbReference type="AlphaFoldDB" id="A0A0K2GGK1"/>
<dbReference type="Gene3D" id="1.10.443.10">
    <property type="entry name" value="Intergrase catalytic core"/>
    <property type="match status" value="1"/>
</dbReference>
<organism evidence="15 16">
    <name type="scientific">Nitrospira moscoviensis</name>
    <dbReference type="NCBI Taxonomy" id="42253"/>
    <lineage>
        <taxon>Bacteria</taxon>
        <taxon>Pseudomonadati</taxon>
        <taxon>Nitrospirota</taxon>
        <taxon>Nitrospiria</taxon>
        <taxon>Nitrospirales</taxon>
        <taxon>Nitrospiraceae</taxon>
        <taxon>Nitrospira</taxon>
    </lineage>
</organism>
<dbReference type="Pfam" id="PF00589">
    <property type="entry name" value="Phage_integrase"/>
    <property type="match status" value="1"/>
</dbReference>
<keyword evidence="5 11" id="KW-0132">Cell division</keyword>